<name>A0A4Z0H272_9BACI</name>
<dbReference type="Proteomes" id="UP000297982">
    <property type="component" value="Unassembled WGS sequence"/>
</dbReference>
<dbReference type="AlphaFoldDB" id="A0A4Z0H272"/>
<keyword evidence="2" id="KW-1185">Reference proteome</keyword>
<evidence type="ECO:0000313" key="1">
    <source>
        <dbReference type="EMBL" id="TGB03511.1"/>
    </source>
</evidence>
<dbReference type="EMBL" id="SRJC01000001">
    <property type="protein sequence ID" value="TGB03511.1"/>
    <property type="molecule type" value="Genomic_DNA"/>
</dbReference>
<proteinExistence type="predicted"/>
<dbReference type="RefSeq" id="WP_135326242.1">
    <property type="nucleotide sequence ID" value="NZ_SRJC01000001.1"/>
</dbReference>
<comment type="caution">
    <text evidence="1">The sequence shown here is derived from an EMBL/GenBank/DDBJ whole genome shotgun (WGS) entry which is preliminary data.</text>
</comment>
<evidence type="ECO:0000313" key="2">
    <source>
        <dbReference type="Proteomes" id="UP000297982"/>
    </source>
</evidence>
<organism evidence="1 2">
    <name type="scientific">Halobacillus salinus</name>
    <dbReference type="NCBI Taxonomy" id="192814"/>
    <lineage>
        <taxon>Bacteria</taxon>
        <taxon>Bacillati</taxon>
        <taxon>Bacillota</taxon>
        <taxon>Bacilli</taxon>
        <taxon>Bacillales</taxon>
        <taxon>Bacillaceae</taxon>
        <taxon>Halobacillus</taxon>
    </lineage>
</organism>
<sequence length="112" mass="13170">MDLSWWKYDARIDEGQYIELVLHLKRGNVWDKYEETIEKLFSITEVVYIPQHVNGIQNIEGVERIEVLNNLVLEKNEGQKSKVLMIYRYEGSRGRAGHNESGLIESRDAIYK</sequence>
<protein>
    <submittedName>
        <fullName evidence="1">Uncharacterized protein</fullName>
    </submittedName>
</protein>
<gene>
    <name evidence="1" type="ORF">E4663_00465</name>
</gene>
<reference evidence="1 2" key="1">
    <citation type="journal article" date="2003" name="Int. J. Syst. Evol. Microbiol.">
        <title>Halobacillus salinus sp. nov., isolated from a salt lake on the coast of the East Sea in Korea.</title>
        <authorList>
            <person name="Yoon J.H."/>
            <person name="Kang K.H."/>
            <person name="Park Y.H."/>
        </authorList>
    </citation>
    <scope>NUCLEOTIDE SEQUENCE [LARGE SCALE GENOMIC DNA]</scope>
    <source>
        <strain evidence="1 2">HSL-3</strain>
    </source>
</reference>
<accession>A0A4Z0H272</accession>